<evidence type="ECO:0000256" key="5">
    <source>
        <dbReference type="ARBA" id="ARBA00022801"/>
    </source>
</evidence>
<dbReference type="GO" id="GO:0004527">
    <property type="term" value="F:exonuclease activity"/>
    <property type="evidence" value="ECO:0007669"/>
    <property type="project" value="UniProtKB-KW"/>
</dbReference>
<evidence type="ECO:0000313" key="11">
    <source>
        <dbReference type="Proteomes" id="UP001162802"/>
    </source>
</evidence>
<dbReference type="CDD" id="cd00840">
    <property type="entry name" value="MPP_Mre11_N"/>
    <property type="match status" value="1"/>
</dbReference>
<evidence type="ECO:0000256" key="1">
    <source>
        <dbReference type="ARBA" id="ARBA00010555"/>
    </source>
</evidence>
<feature type="domain" description="Nuclease SbcCD subunit D C-terminal" evidence="9">
    <location>
        <begin position="284"/>
        <end position="378"/>
    </location>
</feature>
<keyword evidence="11" id="KW-1185">Reference proteome</keyword>
<name>A0ABT0AG33_9SPHN</name>
<evidence type="ECO:0000259" key="9">
    <source>
        <dbReference type="Pfam" id="PF12320"/>
    </source>
</evidence>
<gene>
    <name evidence="7" type="primary">sbcD</name>
    <name evidence="10" type="ORF">MTR65_15785</name>
</gene>
<dbReference type="Proteomes" id="UP001162802">
    <property type="component" value="Unassembled WGS sequence"/>
</dbReference>
<dbReference type="InterPro" id="IPR050535">
    <property type="entry name" value="DNA_Repair-Maintenance_Comp"/>
</dbReference>
<keyword evidence="4 7" id="KW-0540">Nuclease</keyword>
<accession>A0ABT0AG33</accession>
<evidence type="ECO:0000259" key="8">
    <source>
        <dbReference type="Pfam" id="PF00149"/>
    </source>
</evidence>
<evidence type="ECO:0000313" key="10">
    <source>
        <dbReference type="EMBL" id="MCJ1962155.1"/>
    </source>
</evidence>
<dbReference type="PANTHER" id="PTHR30337:SF0">
    <property type="entry name" value="NUCLEASE SBCCD SUBUNIT D"/>
    <property type="match status" value="1"/>
</dbReference>
<comment type="function">
    <text evidence="7">SbcCD cleaves DNA hairpin structures. These structures can inhibit DNA replication and are intermediates in certain DNA recombination reactions. The complex acts as a 3'-&gt;5' double strand exonuclease that can open hairpins. It also has a 5' single-strand endonuclease activity.</text>
</comment>
<protein>
    <recommendedName>
        <fullName evidence="3 7">Nuclease SbcCD subunit D</fullName>
    </recommendedName>
</protein>
<organism evidence="10 11">
    <name type="scientific">Novosphingobium mangrovi</name>
    <name type="common">ex Hu et al. 2023</name>
    <dbReference type="NCBI Taxonomy" id="2930094"/>
    <lineage>
        <taxon>Bacteria</taxon>
        <taxon>Pseudomonadati</taxon>
        <taxon>Pseudomonadota</taxon>
        <taxon>Alphaproteobacteria</taxon>
        <taxon>Sphingomonadales</taxon>
        <taxon>Sphingomonadaceae</taxon>
        <taxon>Novosphingobium</taxon>
    </lineage>
</organism>
<keyword evidence="6 7" id="KW-0269">Exonuclease</keyword>
<feature type="domain" description="Calcineurin-like phosphoesterase" evidence="8">
    <location>
        <begin position="4"/>
        <end position="224"/>
    </location>
</feature>
<dbReference type="Pfam" id="PF12320">
    <property type="entry name" value="SbcD_C"/>
    <property type="match status" value="1"/>
</dbReference>
<dbReference type="PANTHER" id="PTHR30337">
    <property type="entry name" value="COMPONENT OF ATP-DEPENDENT DSDNA EXONUCLEASE"/>
    <property type="match status" value="1"/>
</dbReference>
<dbReference type="SUPFAM" id="SSF56300">
    <property type="entry name" value="Metallo-dependent phosphatases"/>
    <property type="match status" value="1"/>
</dbReference>
<dbReference type="InterPro" id="IPR029052">
    <property type="entry name" value="Metallo-depent_PP-like"/>
</dbReference>
<reference evidence="10" key="1">
    <citation type="submission" date="2022-03" db="EMBL/GenBank/DDBJ databases">
        <title>Identification of a novel bacterium isolated from mangrove sediments.</title>
        <authorList>
            <person name="Pan X."/>
        </authorList>
    </citation>
    <scope>NUCLEOTIDE SEQUENCE</scope>
    <source>
        <strain evidence="10">B2637</strain>
    </source>
</reference>
<dbReference type="EMBL" id="JALHAT010000034">
    <property type="protein sequence ID" value="MCJ1962155.1"/>
    <property type="molecule type" value="Genomic_DNA"/>
</dbReference>
<dbReference type="Gene3D" id="3.60.21.10">
    <property type="match status" value="1"/>
</dbReference>
<comment type="subunit">
    <text evidence="2 7">Heterodimer of SbcC and SbcD.</text>
</comment>
<keyword evidence="5 7" id="KW-0378">Hydrolase</keyword>
<evidence type="ECO:0000256" key="4">
    <source>
        <dbReference type="ARBA" id="ARBA00022722"/>
    </source>
</evidence>
<sequence>MSLTLLHTSDWHLGHELNGEPREAEHDLFLDWLHAMLGAQDVDVLVVTGDIYDVANPPVSAMRRLFGFLQRACASYPALQVVILGGNHDSAMRIDLPAALLGAGQVHFVGALPRLDGAPDHARMLIPMHDRAGDVRAWLAAVPFCRPADLGRESLASLYAGVQEAGLAKAQGLPLVVTGHLHVAGGSVSEMSERRIVIGGEEAEAASLFDARTAYVALGHLHRPQDISGATRIRYAGSPFPLSATERNYRHSVSLVRLGAETGAPCEVDTLPIPRPAAFLAIGPSPLEDAVAQIEALDTDTDLPRTLWPFIDIKVSVTGPEPGLAPRILDALDGKALRLVSLKRVHARAQDAATARSPAADLDELRPEEVFAQLYTRQYPGDGPPEDLARAFAQLLVETQADGEDA</sequence>
<keyword evidence="7" id="KW-0255">Endonuclease</keyword>
<dbReference type="InterPro" id="IPR026843">
    <property type="entry name" value="SbcD_C"/>
</dbReference>
<evidence type="ECO:0000256" key="3">
    <source>
        <dbReference type="ARBA" id="ARBA00013365"/>
    </source>
</evidence>
<dbReference type="NCBIfam" id="TIGR00619">
    <property type="entry name" value="sbcd"/>
    <property type="match status" value="1"/>
</dbReference>
<keyword evidence="7" id="KW-0233">DNA recombination</keyword>
<dbReference type="InterPro" id="IPR041796">
    <property type="entry name" value="Mre11_N"/>
</dbReference>
<dbReference type="Pfam" id="PF00149">
    <property type="entry name" value="Metallophos"/>
    <property type="match status" value="1"/>
</dbReference>
<evidence type="ECO:0000256" key="7">
    <source>
        <dbReference type="RuleBase" id="RU363069"/>
    </source>
</evidence>
<proteinExistence type="inferred from homology"/>
<keyword evidence="7" id="KW-0235">DNA replication</keyword>
<comment type="similarity">
    <text evidence="1 7">Belongs to the SbcD family.</text>
</comment>
<evidence type="ECO:0000256" key="2">
    <source>
        <dbReference type="ARBA" id="ARBA00011322"/>
    </source>
</evidence>
<evidence type="ECO:0000256" key="6">
    <source>
        <dbReference type="ARBA" id="ARBA00022839"/>
    </source>
</evidence>
<dbReference type="InterPro" id="IPR004593">
    <property type="entry name" value="SbcD"/>
</dbReference>
<comment type="caution">
    <text evidence="10">The sequence shown here is derived from an EMBL/GenBank/DDBJ whole genome shotgun (WGS) entry which is preliminary data.</text>
</comment>
<dbReference type="InterPro" id="IPR004843">
    <property type="entry name" value="Calcineurin-like_PHP"/>
</dbReference>
<dbReference type="RefSeq" id="WP_243801871.1">
    <property type="nucleotide sequence ID" value="NZ_JALHAT010000034.1"/>
</dbReference>